<dbReference type="InterPro" id="IPR006938">
    <property type="entry name" value="DUF624"/>
</dbReference>
<dbReference type="Pfam" id="PF04854">
    <property type="entry name" value="DUF624"/>
    <property type="match status" value="1"/>
</dbReference>
<gene>
    <name evidence="2" type="ORF">AYL44_06890</name>
</gene>
<evidence type="ECO:0008006" key="4">
    <source>
        <dbReference type="Google" id="ProtNLM"/>
    </source>
</evidence>
<dbReference type="EMBL" id="LSTV01000002">
    <property type="protein sequence ID" value="OAH50188.1"/>
    <property type="molecule type" value="Genomic_DNA"/>
</dbReference>
<proteinExistence type="predicted"/>
<evidence type="ECO:0000256" key="1">
    <source>
        <dbReference type="SAM" id="Phobius"/>
    </source>
</evidence>
<organism evidence="2 3">
    <name type="scientific">Microbacterium oleivorans</name>
    <dbReference type="NCBI Taxonomy" id="273677"/>
    <lineage>
        <taxon>Bacteria</taxon>
        <taxon>Bacillati</taxon>
        <taxon>Actinomycetota</taxon>
        <taxon>Actinomycetes</taxon>
        <taxon>Micrococcales</taxon>
        <taxon>Microbacteriaceae</taxon>
        <taxon>Microbacterium</taxon>
    </lineage>
</organism>
<name>A0A177K9U5_9MICO</name>
<protein>
    <recommendedName>
        <fullName evidence="4">DUF624 domain-containing protein</fullName>
    </recommendedName>
</protein>
<dbReference type="AlphaFoldDB" id="A0A177K9U5"/>
<keyword evidence="1" id="KW-1133">Transmembrane helix</keyword>
<sequence>MGWALRIHAACDWVLWALRLNLLWIVFTLAGGVLLGAAPAAVASAHVTRRRLRGELFPVWGEFARTWRQEFVPANLVVGPALVVSTLLAIRATSLVVSGASDLASFVVIAAGCFAVTLTAVLVPLYVHYDLAPLRYLLTASRWLLRNLAHGLILLAVAVLIWAVSAALPGLLPFVSVGAWLSASTALCLAFFAANDEALAEQGERAPVAAGTAA</sequence>
<reference evidence="2 3" key="1">
    <citation type="submission" date="2016-02" db="EMBL/GenBank/DDBJ databases">
        <authorList>
            <person name="Wen L."/>
            <person name="He K."/>
            <person name="Yang H."/>
        </authorList>
    </citation>
    <scope>NUCLEOTIDE SEQUENCE [LARGE SCALE GENOMIC DNA]</scope>
    <source>
        <strain evidence="2 3">CD11_3</strain>
    </source>
</reference>
<feature type="transmembrane region" description="Helical" evidence="1">
    <location>
        <begin position="174"/>
        <end position="194"/>
    </location>
</feature>
<keyword evidence="1" id="KW-0812">Transmembrane</keyword>
<feature type="transmembrane region" description="Helical" evidence="1">
    <location>
        <begin position="103"/>
        <end position="127"/>
    </location>
</feature>
<feature type="transmembrane region" description="Helical" evidence="1">
    <location>
        <begin position="22"/>
        <end position="43"/>
    </location>
</feature>
<dbReference type="Proteomes" id="UP000076998">
    <property type="component" value="Unassembled WGS sequence"/>
</dbReference>
<feature type="transmembrane region" description="Helical" evidence="1">
    <location>
        <begin position="74"/>
        <end position="97"/>
    </location>
</feature>
<evidence type="ECO:0000313" key="2">
    <source>
        <dbReference type="EMBL" id="OAH50188.1"/>
    </source>
</evidence>
<accession>A0A177K9U5</accession>
<comment type="caution">
    <text evidence="2">The sequence shown here is derived from an EMBL/GenBank/DDBJ whole genome shotgun (WGS) entry which is preliminary data.</text>
</comment>
<evidence type="ECO:0000313" key="3">
    <source>
        <dbReference type="Proteomes" id="UP000076998"/>
    </source>
</evidence>
<keyword evidence="1" id="KW-0472">Membrane</keyword>
<feature type="transmembrane region" description="Helical" evidence="1">
    <location>
        <begin position="148"/>
        <end position="168"/>
    </location>
</feature>